<evidence type="ECO:0000313" key="2">
    <source>
        <dbReference type="EMBL" id="NYI40385.1"/>
    </source>
</evidence>
<accession>A0A7Y9Z8W1</accession>
<feature type="compositionally biased region" description="Low complexity" evidence="1">
    <location>
        <begin position="50"/>
        <end position="63"/>
    </location>
</feature>
<gene>
    <name evidence="2" type="ORF">BKA03_000504</name>
</gene>
<reference evidence="2 3" key="1">
    <citation type="submission" date="2020-07" db="EMBL/GenBank/DDBJ databases">
        <title>Sequencing the genomes of 1000 actinobacteria strains.</title>
        <authorList>
            <person name="Klenk H.-P."/>
        </authorList>
    </citation>
    <scope>NUCLEOTIDE SEQUENCE [LARGE SCALE GENOMIC DNA]</scope>
    <source>
        <strain evidence="2 3">DSM 19970</strain>
    </source>
</reference>
<keyword evidence="3" id="KW-1185">Reference proteome</keyword>
<proteinExistence type="predicted"/>
<dbReference type="AlphaFoldDB" id="A0A7Y9Z8W1"/>
<dbReference type="EMBL" id="JACBZO010000001">
    <property type="protein sequence ID" value="NYI40385.1"/>
    <property type="molecule type" value="Genomic_DNA"/>
</dbReference>
<evidence type="ECO:0000256" key="1">
    <source>
        <dbReference type="SAM" id="MobiDB-lite"/>
    </source>
</evidence>
<sequence length="63" mass="6579">MGSNGIKLWNLGGVAAWVRRGGGLAVKGAGDATDAPHRRTTRPTHDAPHPHNQQTPNPHAPAT</sequence>
<feature type="region of interest" description="Disordered" evidence="1">
    <location>
        <begin position="25"/>
        <end position="63"/>
    </location>
</feature>
<protein>
    <submittedName>
        <fullName evidence="2">Uncharacterized protein</fullName>
    </submittedName>
</protein>
<name>A0A7Y9Z8W1_9MICO</name>
<comment type="caution">
    <text evidence="2">The sequence shown here is derived from an EMBL/GenBank/DDBJ whole genome shotgun (WGS) entry which is preliminary data.</text>
</comment>
<dbReference type="Proteomes" id="UP000547973">
    <property type="component" value="Unassembled WGS sequence"/>
</dbReference>
<organism evidence="2 3">
    <name type="scientific">Demequina lutea</name>
    <dbReference type="NCBI Taxonomy" id="431489"/>
    <lineage>
        <taxon>Bacteria</taxon>
        <taxon>Bacillati</taxon>
        <taxon>Actinomycetota</taxon>
        <taxon>Actinomycetes</taxon>
        <taxon>Micrococcales</taxon>
        <taxon>Demequinaceae</taxon>
        <taxon>Demequina</taxon>
    </lineage>
</organism>
<evidence type="ECO:0000313" key="3">
    <source>
        <dbReference type="Proteomes" id="UP000547973"/>
    </source>
</evidence>